<feature type="transmembrane region" description="Helical" evidence="1">
    <location>
        <begin position="88"/>
        <end position="109"/>
    </location>
</feature>
<evidence type="ECO:0000313" key="3">
    <source>
        <dbReference type="Proteomes" id="UP000747542"/>
    </source>
</evidence>
<name>A0A8J5MU31_HOMAM</name>
<dbReference type="Proteomes" id="UP000747542">
    <property type="component" value="Unassembled WGS sequence"/>
</dbReference>
<keyword evidence="1" id="KW-0472">Membrane</keyword>
<dbReference type="AlphaFoldDB" id="A0A8J5MU31"/>
<keyword evidence="1" id="KW-1133">Transmembrane helix</keyword>
<comment type="caution">
    <text evidence="2">The sequence shown here is derived from an EMBL/GenBank/DDBJ whole genome shotgun (WGS) entry which is preliminary data.</text>
</comment>
<proteinExistence type="predicted"/>
<keyword evidence="3" id="KW-1185">Reference proteome</keyword>
<protein>
    <submittedName>
        <fullName evidence="2">Uncharacterized protein</fullName>
    </submittedName>
</protein>
<accession>A0A8J5MU31</accession>
<reference evidence="2" key="1">
    <citation type="journal article" date="2021" name="Sci. Adv.">
        <title>The American lobster genome reveals insights on longevity, neural, and immune adaptations.</title>
        <authorList>
            <person name="Polinski J.M."/>
            <person name="Zimin A.V."/>
            <person name="Clark K.F."/>
            <person name="Kohn A.B."/>
            <person name="Sadowski N."/>
            <person name="Timp W."/>
            <person name="Ptitsyn A."/>
            <person name="Khanna P."/>
            <person name="Romanova D.Y."/>
            <person name="Williams P."/>
            <person name="Greenwood S.J."/>
            <person name="Moroz L.L."/>
            <person name="Walt D.R."/>
            <person name="Bodnar A.G."/>
        </authorList>
    </citation>
    <scope>NUCLEOTIDE SEQUENCE</scope>
    <source>
        <strain evidence="2">GMGI-L3</strain>
    </source>
</reference>
<gene>
    <name evidence="2" type="ORF">Hamer_G002862</name>
</gene>
<organism evidence="2 3">
    <name type="scientific">Homarus americanus</name>
    <name type="common">American lobster</name>
    <dbReference type="NCBI Taxonomy" id="6706"/>
    <lineage>
        <taxon>Eukaryota</taxon>
        <taxon>Metazoa</taxon>
        <taxon>Ecdysozoa</taxon>
        <taxon>Arthropoda</taxon>
        <taxon>Crustacea</taxon>
        <taxon>Multicrustacea</taxon>
        <taxon>Malacostraca</taxon>
        <taxon>Eumalacostraca</taxon>
        <taxon>Eucarida</taxon>
        <taxon>Decapoda</taxon>
        <taxon>Pleocyemata</taxon>
        <taxon>Astacidea</taxon>
        <taxon>Nephropoidea</taxon>
        <taxon>Nephropidae</taxon>
        <taxon>Homarus</taxon>
    </lineage>
</organism>
<sequence>MVHQSNCQEMTPLLLFKFVEVPNPIWLLDGFRSCVLLRKALVSTLAWQLILREKSVPLQLFLKRNMVKKKLQCKNCNHLNQRRDRHDVSCNTAIVFSFLICTGILPFILNAFMSHNN</sequence>
<dbReference type="EMBL" id="JAHLQT010026447">
    <property type="protein sequence ID" value="KAG7163641.1"/>
    <property type="molecule type" value="Genomic_DNA"/>
</dbReference>
<evidence type="ECO:0000256" key="1">
    <source>
        <dbReference type="SAM" id="Phobius"/>
    </source>
</evidence>
<evidence type="ECO:0000313" key="2">
    <source>
        <dbReference type="EMBL" id="KAG7163641.1"/>
    </source>
</evidence>
<keyword evidence="1" id="KW-0812">Transmembrane</keyword>